<name>W2S6J2_CYPE1</name>
<dbReference type="PANTHER" id="PTHR10742:SF414">
    <property type="entry name" value="CONTAINING AMINE OXIDASE, PUTATIVE (AFU_ORTHOLOGUE AFUA_3G12150)-RELATED"/>
    <property type="match status" value="1"/>
</dbReference>
<dbReference type="GO" id="GO:0050660">
    <property type="term" value="F:flavin adenine dinucleotide binding"/>
    <property type="evidence" value="ECO:0007669"/>
    <property type="project" value="TreeGrafter"/>
</dbReference>
<gene>
    <name evidence="3" type="ORF">HMPREF1541_02812</name>
</gene>
<dbReference type="Gene3D" id="3.50.50.60">
    <property type="entry name" value="FAD/NAD(P)-binding domain"/>
    <property type="match status" value="1"/>
</dbReference>
<dbReference type="InParanoid" id="W2S6J2"/>
<dbReference type="SUPFAM" id="SSF54373">
    <property type="entry name" value="FAD-linked reductases, C-terminal domain"/>
    <property type="match status" value="1"/>
</dbReference>
<feature type="region of interest" description="Disordered" evidence="1">
    <location>
        <begin position="641"/>
        <end position="683"/>
    </location>
</feature>
<dbReference type="RefSeq" id="XP_008715389.1">
    <property type="nucleotide sequence ID" value="XM_008717167.1"/>
</dbReference>
<feature type="domain" description="Amine oxidase" evidence="2">
    <location>
        <begin position="121"/>
        <end position="427"/>
    </location>
</feature>
<dbReference type="OrthoDB" id="5046242at2759"/>
<accession>W2S6J2</accession>
<dbReference type="InterPro" id="IPR036188">
    <property type="entry name" value="FAD/NAD-bd_sf"/>
</dbReference>
<dbReference type="EMBL" id="KB822718">
    <property type="protein sequence ID" value="ETN43653.1"/>
    <property type="molecule type" value="Genomic_DNA"/>
</dbReference>
<dbReference type="InterPro" id="IPR002937">
    <property type="entry name" value="Amino_oxidase"/>
</dbReference>
<feature type="region of interest" description="Disordered" evidence="1">
    <location>
        <begin position="401"/>
        <end position="428"/>
    </location>
</feature>
<dbReference type="SUPFAM" id="SSF51905">
    <property type="entry name" value="FAD/NAD(P)-binding domain"/>
    <property type="match status" value="1"/>
</dbReference>
<feature type="region of interest" description="Disordered" evidence="1">
    <location>
        <begin position="574"/>
        <end position="594"/>
    </location>
</feature>
<dbReference type="PANTHER" id="PTHR10742">
    <property type="entry name" value="FLAVIN MONOAMINE OXIDASE"/>
    <property type="match status" value="1"/>
</dbReference>
<sequence length="683" mass="73784">MSRIAKDLAKAAPWHVHPRPALNSGPSASPGWQAFGSSSPSSTPITNHSPSGGSSPTSYSTSTSTSTAPSTQPFQDVNVTAALAASAGASACNSPSIAIIGAGIASLRLATLLLRSLPPTATLTIFEARSRIGGRLAQTLVGDHLVDLGANWIHGVAGNPIAKLAERTGTSTLEPEESCDIFDERGRRMSVVRAAETAGLVWEGVVDAFRFSDEHGDAVPAERSLYEWFEERFTKLSHGWEGSEADREIKLRDVLNETHMWGPFVGDPIERQSLKFFWMEECIDGGNVFVADTYRKILREVAKPALDAGIVRFDSEATGIEVLEADQGVKVTLRNGEQSAFDEVVCTAPLGWLKRNKSTAFTPRLPKRIDAAIDNISYGRLEKLYISFPEAFWLEEASPSTITSPPNAVSGSSADKSRDPPTTRPLALFTHFHHPSPSSSYHPSIPPTESPPTWNQNLVSLAHLPGSAAQPTLLFYVYGACATTLVKSVRGLEVQGAEYNRLLWNFARPWLAKLPGYREGGDRCRPVERGMLVTQWQNDEFAGNGSYANFQVGLQAGDEDVEAMRDCVGLTKESELKKGGEPEQEVGQKGPRKGGLWLAGEHTAPVVALGTTTGAWWSGEGVARRICKKWGVQVVEDEDVGVEQEEVREKVEGERLSGGGPGGLVKGTADDNVERDDLRGRTS</sequence>
<feature type="compositionally biased region" description="Gly residues" evidence="1">
    <location>
        <begin position="656"/>
        <end position="665"/>
    </location>
</feature>
<reference evidence="3 4" key="1">
    <citation type="submission" date="2013-03" db="EMBL/GenBank/DDBJ databases">
        <title>The Genome Sequence of Phialophora europaea CBS 101466.</title>
        <authorList>
            <consortium name="The Broad Institute Genomics Platform"/>
            <person name="Cuomo C."/>
            <person name="de Hoog S."/>
            <person name="Gorbushina A."/>
            <person name="Walker B."/>
            <person name="Young S.K."/>
            <person name="Zeng Q."/>
            <person name="Gargeya S."/>
            <person name="Fitzgerald M."/>
            <person name="Haas B."/>
            <person name="Abouelleil A."/>
            <person name="Allen A.W."/>
            <person name="Alvarado L."/>
            <person name="Arachchi H.M."/>
            <person name="Berlin A.M."/>
            <person name="Chapman S.B."/>
            <person name="Gainer-Dewar J."/>
            <person name="Goldberg J."/>
            <person name="Griggs A."/>
            <person name="Gujja S."/>
            <person name="Hansen M."/>
            <person name="Howarth C."/>
            <person name="Imamovic A."/>
            <person name="Ireland A."/>
            <person name="Larimer J."/>
            <person name="McCowan C."/>
            <person name="Murphy C."/>
            <person name="Pearson M."/>
            <person name="Poon T.W."/>
            <person name="Priest M."/>
            <person name="Roberts A."/>
            <person name="Saif S."/>
            <person name="Shea T."/>
            <person name="Sisk P."/>
            <person name="Sykes S."/>
            <person name="Wortman J."/>
            <person name="Nusbaum C."/>
            <person name="Birren B."/>
        </authorList>
    </citation>
    <scope>NUCLEOTIDE SEQUENCE [LARGE SCALE GENOMIC DNA]</scope>
    <source>
        <strain evidence="3 4">CBS 101466</strain>
    </source>
</reference>
<dbReference type="GO" id="GO:0003682">
    <property type="term" value="F:chromatin binding"/>
    <property type="evidence" value="ECO:0007669"/>
    <property type="project" value="TreeGrafter"/>
</dbReference>
<organism evidence="3 4">
    <name type="scientific">Cyphellophora europaea (strain CBS 101466)</name>
    <name type="common">Phialophora europaea</name>
    <dbReference type="NCBI Taxonomy" id="1220924"/>
    <lineage>
        <taxon>Eukaryota</taxon>
        <taxon>Fungi</taxon>
        <taxon>Dikarya</taxon>
        <taxon>Ascomycota</taxon>
        <taxon>Pezizomycotina</taxon>
        <taxon>Eurotiomycetes</taxon>
        <taxon>Chaetothyriomycetidae</taxon>
        <taxon>Chaetothyriales</taxon>
        <taxon>Cyphellophoraceae</taxon>
        <taxon>Cyphellophora</taxon>
    </lineage>
</organism>
<dbReference type="VEuPathDB" id="FungiDB:HMPREF1541_02812"/>
<dbReference type="GO" id="GO:0006338">
    <property type="term" value="P:chromatin remodeling"/>
    <property type="evidence" value="ECO:0007669"/>
    <property type="project" value="TreeGrafter"/>
</dbReference>
<dbReference type="Gene3D" id="3.90.660.10">
    <property type="match status" value="1"/>
</dbReference>
<evidence type="ECO:0000259" key="2">
    <source>
        <dbReference type="Pfam" id="PF01593"/>
    </source>
</evidence>
<feature type="compositionally biased region" description="Low complexity" evidence="1">
    <location>
        <begin position="49"/>
        <end position="71"/>
    </location>
</feature>
<evidence type="ECO:0000313" key="3">
    <source>
        <dbReference type="EMBL" id="ETN43653.1"/>
    </source>
</evidence>
<dbReference type="GO" id="GO:0016491">
    <property type="term" value="F:oxidoreductase activity"/>
    <property type="evidence" value="ECO:0007669"/>
    <property type="project" value="InterPro"/>
</dbReference>
<dbReference type="eggNOG" id="KOG0029">
    <property type="taxonomic scope" value="Eukaryota"/>
</dbReference>
<evidence type="ECO:0000313" key="4">
    <source>
        <dbReference type="Proteomes" id="UP000030752"/>
    </source>
</evidence>
<dbReference type="HOGENOM" id="CLU_004498_7_1_1"/>
<keyword evidence="4" id="KW-1185">Reference proteome</keyword>
<dbReference type="STRING" id="1220924.W2S6J2"/>
<protein>
    <recommendedName>
        <fullName evidence="2">Amine oxidase domain-containing protein</fullName>
    </recommendedName>
</protein>
<feature type="compositionally biased region" description="Polar residues" evidence="1">
    <location>
        <begin position="35"/>
        <end position="48"/>
    </location>
</feature>
<feature type="region of interest" description="Disordered" evidence="1">
    <location>
        <begin position="1"/>
        <end position="72"/>
    </location>
</feature>
<feature type="compositionally biased region" description="Polar residues" evidence="1">
    <location>
        <begin position="401"/>
        <end position="414"/>
    </location>
</feature>
<dbReference type="GeneID" id="19970151"/>
<dbReference type="AlphaFoldDB" id="W2S6J2"/>
<dbReference type="Proteomes" id="UP000030752">
    <property type="component" value="Unassembled WGS sequence"/>
</dbReference>
<feature type="compositionally biased region" description="Basic and acidic residues" evidence="1">
    <location>
        <begin position="645"/>
        <end position="655"/>
    </location>
</feature>
<dbReference type="Pfam" id="PF01593">
    <property type="entry name" value="Amino_oxidase"/>
    <property type="match status" value="1"/>
</dbReference>
<dbReference type="InterPro" id="IPR050281">
    <property type="entry name" value="Flavin_monoamine_oxidase"/>
</dbReference>
<proteinExistence type="predicted"/>
<evidence type="ECO:0000256" key="1">
    <source>
        <dbReference type="SAM" id="MobiDB-lite"/>
    </source>
</evidence>